<dbReference type="InterPro" id="IPR002052">
    <property type="entry name" value="DNA_methylase_N6_adenine_CS"/>
</dbReference>
<dbReference type="Gene3D" id="3.30.2130.30">
    <property type="match status" value="1"/>
</dbReference>
<evidence type="ECO:0000256" key="1">
    <source>
        <dbReference type="ARBA" id="ARBA00022603"/>
    </source>
</evidence>
<dbReference type="Pfam" id="PF22020">
    <property type="entry name" value="RlmL_1st"/>
    <property type="match status" value="1"/>
</dbReference>
<dbReference type="Gene3D" id="3.40.50.150">
    <property type="entry name" value="Vaccinia Virus protein VP39"/>
    <property type="match status" value="1"/>
</dbReference>
<dbReference type="SUPFAM" id="SSF53335">
    <property type="entry name" value="S-adenosyl-L-methionine-dependent methyltransferases"/>
    <property type="match status" value="1"/>
</dbReference>
<proteinExistence type="predicted"/>
<protein>
    <submittedName>
        <fullName evidence="5">rRNA (Guanine-N(2)-)-methyltransferase</fullName>
        <ecNumber evidence="5">2.1.1.171</ecNumber>
    </submittedName>
</protein>
<dbReference type="AlphaFoldDB" id="E4RY08"/>
<reference key="1">
    <citation type="submission" date="2010-11" db="EMBL/GenBank/DDBJ databases">
        <title>The complete genome of Leadbetterella byssophila DSM 17132.</title>
        <authorList>
            <consortium name="US DOE Joint Genome Institute (JGI-PGF)"/>
            <person name="Lucas S."/>
            <person name="Copeland A."/>
            <person name="Lapidus A."/>
            <person name="Glavina del Rio T."/>
            <person name="Dalin E."/>
            <person name="Tice H."/>
            <person name="Bruce D."/>
            <person name="Goodwin L."/>
            <person name="Pitluck S."/>
            <person name="Kyrpides N."/>
            <person name="Mavromatis K."/>
            <person name="Ivanova N."/>
            <person name="Teshima H."/>
            <person name="Brettin T."/>
            <person name="Detter J.C."/>
            <person name="Han C."/>
            <person name="Tapia R."/>
            <person name="Land M."/>
            <person name="Hauser L."/>
            <person name="Markowitz V."/>
            <person name="Cheng J.-F."/>
            <person name="Hugenholtz P."/>
            <person name="Woyke T."/>
            <person name="Wu D."/>
            <person name="Tindall B."/>
            <person name="Pomrenke H.G."/>
            <person name="Brambilla E."/>
            <person name="Klenk H.-P."/>
            <person name="Eisen J.A."/>
        </authorList>
    </citation>
    <scope>NUCLEOTIDE SEQUENCE [LARGE SCALE GENOMIC DNA]</scope>
    <source>
        <strain>DSM 17132</strain>
    </source>
</reference>
<dbReference type="Pfam" id="PF02926">
    <property type="entry name" value="THUMP"/>
    <property type="match status" value="1"/>
</dbReference>
<keyword evidence="3" id="KW-0694">RNA-binding</keyword>
<dbReference type="Proteomes" id="UP000007435">
    <property type="component" value="Chromosome"/>
</dbReference>
<dbReference type="EC" id="2.1.1.171" evidence="5"/>
<dbReference type="STRING" id="649349.Lbys_0570"/>
<reference evidence="5 6" key="2">
    <citation type="journal article" date="2011" name="Stand. Genomic Sci.">
        <title>Complete genome sequence of Leadbetterella byssophila type strain (4M15).</title>
        <authorList>
            <person name="Abt B."/>
            <person name="Teshima H."/>
            <person name="Lucas S."/>
            <person name="Lapidus A."/>
            <person name="Del Rio T.G."/>
            <person name="Nolan M."/>
            <person name="Tice H."/>
            <person name="Cheng J.F."/>
            <person name="Pitluck S."/>
            <person name="Liolios K."/>
            <person name="Pagani I."/>
            <person name="Ivanova N."/>
            <person name="Mavromatis K."/>
            <person name="Pati A."/>
            <person name="Tapia R."/>
            <person name="Han C."/>
            <person name="Goodwin L."/>
            <person name="Chen A."/>
            <person name="Palaniappan K."/>
            <person name="Land M."/>
            <person name="Hauser L."/>
            <person name="Chang Y.J."/>
            <person name="Jeffries C.D."/>
            <person name="Rohde M."/>
            <person name="Goker M."/>
            <person name="Tindall B.J."/>
            <person name="Detter J.C."/>
            <person name="Woyke T."/>
            <person name="Bristow J."/>
            <person name="Eisen J.A."/>
            <person name="Markowitz V."/>
            <person name="Hugenholtz P."/>
            <person name="Klenk H.P."/>
            <person name="Kyrpides N.C."/>
        </authorList>
    </citation>
    <scope>NUCLEOTIDE SEQUENCE [LARGE SCALE GENOMIC DNA]</scope>
    <source>
        <strain evidence="6">DSM 17132 / JCM 16389 / KACC 11308 / NBRC 106382 / 4M15</strain>
    </source>
</reference>
<dbReference type="InterPro" id="IPR004114">
    <property type="entry name" value="THUMP_dom"/>
</dbReference>
<dbReference type="PANTHER" id="PTHR47313">
    <property type="entry name" value="RIBOSOMAL RNA LARGE SUBUNIT METHYLTRANSFERASE K/L"/>
    <property type="match status" value="1"/>
</dbReference>
<dbReference type="PROSITE" id="PS00092">
    <property type="entry name" value="N6_MTASE"/>
    <property type="match status" value="1"/>
</dbReference>
<dbReference type="GO" id="GO:0070043">
    <property type="term" value="F:rRNA (guanine-N7-)-methyltransferase activity"/>
    <property type="evidence" value="ECO:0007669"/>
    <property type="project" value="TreeGrafter"/>
</dbReference>
<keyword evidence="1 5" id="KW-0489">Methyltransferase</keyword>
<dbReference type="PANTHER" id="PTHR47313:SF1">
    <property type="entry name" value="RIBOSOMAL RNA LARGE SUBUNIT METHYLTRANSFERASE K_L"/>
    <property type="match status" value="1"/>
</dbReference>
<organism evidence="5 6">
    <name type="scientific">Leadbetterella byssophila (strain DSM 17132 / JCM 16389 / KACC 11308 / NBRC 106382 / 4M15)</name>
    <dbReference type="NCBI Taxonomy" id="649349"/>
    <lineage>
        <taxon>Bacteria</taxon>
        <taxon>Pseudomonadati</taxon>
        <taxon>Bacteroidota</taxon>
        <taxon>Cytophagia</taxon>
        <taxon>Cytophagales</taxon>
        <taxon>Leadbetterellaceae</taxon>
        <taxon>Leadbetterella</taxon>
    </lineage>
</organism>
<name>E4RY08_LEAB4</name>
<evidence type="ECO:0000313" key="5">
    <source>
        <dbReference type="EMBL" id="ADQ16336.1"/>
    </source>
</evidence>
<evidence type="ECO:0000259" key="4">
    <source>
        <dbReference type="PROSITE" id="PS51165"/>
    </source>
</evidence>
<evidence type="ECO:0000256" key="3">
    <source>
        <dbReference type="PROSITE-ProRule" id="PRU00529"/>
    </source>
</evidence>
<keyword evidence="6" id="KW-1185">Reference proteome</keyword>
<dbReference type="KEGG" id="lby:Lbys_0570"/>
<keyword evidence="2 5" id="KW-0808">Transferase</keyword>
<sequence length="368" mass="41435">MVATTLMGLEDVLAKEIKALGGEKVKVLKRAVSFVGDDALLYKANLSLRTALRVLVPLIEFRAHNEEKLYREVKDFPWEDVFSLEQTFIIDAVLSGTVFRHSQFLALKTKDAIVDRFRERTGQRPSIDTQNPDIYLNIRVHEDKVTLSINSSGVSLDRRGYRRVSNEAPINEVLAAGIILHTGWNPTQPFIDPMAGSGTFSIEAALIGTGIPSGWNRSFSFQNWLEFDANLYEKVRFELNKKISDPNLQIHARDLLNSSLELIAKNAEKAGVEDYLSLKKEDFFESEPKGSGGVVVLNPPYGERLKISNADAFYKKMGDTLKQRYKGFDAWIISSDLDALRSIGLRAEEKIEMMNGGLPARLLKFEMF</sequence>
<dbReference type="InterPro" id="IPR029063">
    <property type="entry name" value="SAM-dependent_MTases_sf"/>
</dbReference>
<gene>
    <name evidence="5" type="ordered locus">Lbys_0570</name>
</gene>
<dbReference type="EMBL" id="CP002305">
    <property type="protein sequence ID" value="ADQ16336.1"/>
    <property type="molecule type" value="Genomic_DNA"/>
</dbReference>
<dbReference type="InterPro" id="IPR000241">
    <property type="entry name" value="RlmKL-like_Mtase"/>
</dbReference>
<dbReference type="GO" id="GO:0003723">
    <property type="term" value="F:RNA binding"/>
    <property type="evidence" value="ECO:0007669"/>
    <property type="project" value="UniProtKB-UniRule"/>
</dbReference>
<dbReference type="HOGENOM" id="CLU_032119_3_0_10"/>
<feature type="domain" description="THUMP" evidence="4">
    <location>
        <begin position="40"/>
        <end position="151"/>
    </location>
</feature>
<evidence type="ECO:0000313" key="6">
    <source>
        <dbReference type="Proteomes" id="UP000007435"/>
    </source>
</evidence>
<evidence type="ECO:0000256" key="2">
    <source>
        <dbReference type="ARBA" id="ARBA00022679"/>
    </source>
</evidence>
<dbReference type="InterPro" id="IPR054170">
    <property type="entry name" value="RlmL_1st"/>
</dbReference>
<dbReference type="Pfam" id="PF01170">
    <property type="entry name" value="UPF0020"/>
    <property type="match status" value="1"/>
</dbReference>
<dbReference type="GO" id="GO:0052913">
    <property type="term" value="F:16S rRNA (guanine(966)-N(2))-methyltransferase activity"/>
    <property type="evidence" value="ECO:0007669"/>
    <property type="project" value="UniProtKB-EC"/>
</dbReference>
<dbReference type="CDD" id="cd11715">
    <property type="entry name" value="THUMP_AdoMetMT"/>
    <property type="match status" value="1"/>
</dbReference>
<dbReference type="SMART" id="SM00981">
    <property type="entry name" value="THUMP"/>
    <property type="match status" value="1"/>
</dbReference>
<dbReference type="PROSITE" id="PS51165">
    <property type="entry name" value="THUMP"/>
    <property type="match status" value="1"/>
</dbReference>
<dbReference type="eggNOG" id="COG0116">
    <property type="taxonomic scope" value="Bacteria"/>
</dbReference>
<accession>E4RY08</accession>